<dbReference type="Gene3D" id="3.90.25.10">
    <property type="entry name" value="UDP-galactose 4-epimerase, domain 1"/>
    <property type="match status" value="1"/>
</dbReference>
<dbReference type="InterPro" id="IPR036291">
    <property type="entry name" value="NAD(P)-bd_dom_sf"/>
</dbReference>
<comment type="caution">
    <text evidence="2">The sequence shown here is derived from an EMBL/GenBank/DDBJ whole genome shotgun (WGS) entry which is preliminary data.</text>
</comment>
<gene>
    <name evidence="2" type="ORF">EV192_102603</name>
</gene>
<sequence>MRTLRAAGEPVRAASRSGEVRFDWTDPDTWPAVLAGVSAVYLVAPDDPAPIPDFVKQAVQAGVGRFVALSARGLDHISEGAFQGMATAERAVRDSGVQWTIIRPNNFSQNFSEDLWHATLRSGRLALPTGAVPEPFIDAQDIADVAAVLLTSDGHHEQVYDISGPQAFTFGEAVATIAKAAGREIDYVELTPAEYQAELRAAGVPEAFVSELDALFTVLRAGHNAKPADGVRQVLGRDPVDFAGYVSKAVDAWT</sequence>
<accession>A0A4R2K7X5</accession>
<feature type="domain" description="NAD(P)-binding" evidence="1">
    <location>
        <begin position="20"/>
        <end position="151"/>
    </location>
</feature>
<dbReference type="SUPFAM" id="SSF51735">
    <property type="entry name" value="NAD(P)-binding Rossmann-fold domains"/>
    <property type="match status" value="1"/>
</dbReference>
<dbReference type="Proteomes" id="UP000295680">
    <property type="component" value="Unassembled WGS sequence"/>
</dbReference>
<dbReference type="AlphaFoldDB" id="A0A4R2K7X5"/>
<evidence type="ECO:0000259" key="1">
    <source>
        <dbReference type="Pfam" id="PF13460"/>
    </source>
</evidence>
<dbReference type="EMBL" id="SLWS01000002">
    <property type="protein sequence ID" value="TCO62465.1"/>
    <property type="molecule type" value="Genomic_DNA"/>
</dbReference>
<protein>
    <submittedName>
        <fullName evidence="2">Uncharacterized protein YbjT (DUF2867 family)</fullName>
    </submittedName>
</protein>
<evidence type="ECO:0000313" key="3">
    <source>
        <dbReference type="Proteomes" id="UP000295680"/>
    </source>
</evidence>
<dbReference type="Gene3D" id="3.40.50.720">
    <property type="entry name" value="NAD(P)-binding Rossmann-like Domain"/>
    <property type="match status" value="1"/>
</dbReference>
<dbReference type="Pfam" id="PF13460">
    <property type="entry name" value="NAD_binding_10"/>
    <property type="match status" value="1"/>
</dbReference>
<dbReference type="InterPro" id="IPR016040">
    <property type="entry name" value="NAD(P)-bd_dom"/>
</dbReference>
<evidence type="ECO:0000313" key="2">
    <source>
        <dbReference type="EMBL" id="TCO62465.1"/>
    </source>
</evidence>
<name>A0A4R2K7X5_9PSEU</name>
<dbReference type="PANTHER" id="PTHR43162:SF1">
    <property type="entry name" value="PRESTALK A DIFFERENTIATION PROTEIN A"/>
    <property type="match status" value="1"/>
</dbReference>
<proteinExistence type="predicted"/>
<reference evidence="2 3" key="1">
    <citation type="submission" date="2019-03" db="EMBL/GenBank/DDBJ databases">
        <title>Genomic Encyclopedia of Type Strains, Phase IV (KMG-IV): sequencing the most valuable type-strain genomes for metagenomic binning, comparative biology and taxonomic classification.</title>
        <authorList>
            <person name="Goeker M."/>
        </authorList>
    </citation>
    <scope>NUCLEOTIDE SEQUENCE [LARGE SCALE GENOMIC DNA]</scope>
    <source>
        <strain evidence="2 3">DSM 45934</strain>
    </source>
</reference>
<keyword evidence="3" id="KW-1185">Reference proteome</keyword>
<organism evidence="2 3">
    <name type="scientific">Actinocrispum wychmicini</name>
    <dbReference type="NCBI Taxonomy" id="1213861"/>
    <lineage>
        <taxon>Bacteria</taxon>
        <taxon>Bacillati</taxon>
        <taxon>Actinomycetota</taxon>
        <taxon>Actinomycetes</taxon>
        <taxon>Pseudonocardiales</taxon>
        <taxon>Pseudonocardiaceae</taxon>
        <taxon>Actinocrispum</taxon>
    </lineage>
</organism>
<dbReference type="InterPro" id="IPR051604">
    <property type="entry name" value="Ergot_Alk_Oxidoreductase"/>
</dbReference>
<dbReference type="PANTHER" id="PTHR43162">
    <property type="match status" value="1"/>
</dbReference>